<dbReference type="SUPFAM" id="SSF55729">
    <property type="entry name" value="Acyl-CoA N-acyltransferases (Nat)"/>
    <property type="match status" value="1"/>
</dbReference>
<feature type="domain" description="N-acetyltransferase" evidence="1">
    <location>
        <begin position="6"/>
        <end position="151"/>
    </location>
</feature>
<evidence type="ECO:0000313" key="3">
    <source>
        <dbReference type="Proteomes" id="UP000193179"/>
    </source>
</evidence>
<proteinExistence type="predicted"/>
<accession>A0AAF0VGC5</accession>
<reference evidence="2" key="1">
    <citation type="journal article" date="2016" name="Sci. Rep.">
        <title>Evaluation of genetic diversity among strains of the human gut commensal Bifidobacterium adolescentis.</title>
        <authorList>
            <person name="Duranti S."/>
            <person name="Milani C."/>
            <person name="Lugli G.A."/>
            <person name="Mancabelli L."/>
            <person name="Turroni F."/>
            <person name="Ferrario C."/>
            <person name="Mangifesta M."/>
            <person name="Viappiani A."/>
            <person name="Sanchez B."/>
            <person name="Margolles A."/>
            <person name="van Sinderen D."/>
            <person name="Ventura M."/>
        </authorList>
    </citation>
    <scope>NUCLEOTIDE SEQUENCE</scope>
    <source>
        <strain evidence="2">703B</strain>
    </source>
</reference>
<dbReference type="EMBL" id="CP133648">
    <property type="protein sequence ID" value="WNE86149.1"/>
    <property type="molecule type" value="Genomic_DNA"/>
</dbReference>
<dbReference type="GO" id="GO:0016747">
    <property type="term" value="F:acyltransferase activity, transferring groups other than amino-acyl groups"/>
    <property type="evidence" value="ECO:0007669"/>
    <property type="project" value="InterPro"/>
</dbReference>
<protein>
    <submittedName>
        <fullName evidence="2">GNAT family N-acetyltransferase</fullName>
    </submittedName>
</protein>
<dbReference type="CDD" id="cd04301">
    <property type="entry name" value="NAT_SF"/>
    <property type="match status" value="1"/>
</dbReference>
<dbReference type="PROSITE" id="PS51186">
    <property type="entry name" value="GNAT"/>
    <property type="match status" value="1"/>
</dbReference>
<organism evidence="2 3">
    <name type="scientific">Bifidobacterium adolescentis</name>
    <dbReference type="NCBI Taxonomy" id="1680"/>
    <lineage>
        <taxon>Bacteria</taxon>
        <taxon>Bacillati</taxon>
        <taxon>Actinomycetota</taxon>
        <taxon>Actinomycetes</taxon>
        <taxon>Bifidobacteriales</taxon>
        <taxon>Bifidobacteriaceae</taxon>
        <taxon>Bifidobacterium</taxon>
    </lineage>
</organism>
<evidence type="ECO:0000259" key="1">
    <source>
        <dbReference type="PROSITE" id="PS51186"/>
    </source>
</evidence>
<dbReference type="AlphaFoldDB" id="A0AAF0VGC5"/>
<dbReference type="Proteomes" id="UP000193179">
    <property type="component" value="Chromosome"/>
</dbReference>
<dbReference type="InterPro" id="IPR016181">
    <property type="entry name" value="Acyl_CoA_acyltransferase"/>
</dbReference>
<name>A0AAF0VGC5_BIFAD</name>
<dbReference type="RefSeq" id="WP_085347109.1">
    <property type="nucleotide sequence ID" value="NZ_CP097281.1"/>
</dbReference>
<dbReference type="Gene3D" id="3.40.630.30">
    <property type="match status" value="1"/>
</dbReference>
<gene>
    <name evidence="2" type="ORF">B0703_04390</name>
</gene>
<dbReference type="Pfam" id="PF00583">
    <property type="entry name" value="Acetyltransf_1"/>
    <property type="match status" value="1"/>
</dbReference>
<reference evidence="2" key="2">
    <citation type="submission" date="2023-09" db="EMBL/GenBank/DDBJ databases">
        <title>Ecological and genomic based identification of the Bifidobacterium adolescentis prototype of the healthy human gut microbiota.</title>
        <authorList>
            <person name="Lugli G.A."/>
            <person name="Argentini C."/>
            <person name="Tarracchini C."/>
            <person name="Fontana F."/>
            <person name="Alessandri G."/>
            <person name="Mancabelli L."/>
            <person name="Milani C."/>
            <person name="Turroni F."/>
            <person name="Ventura M."/>
        </authorList>
    </citation>
    <scope>NUCLEOTIDE SEQUENCE</scope>
    <source>
        <strain evidence="2">703B</strain>
    </source>
</reference>
<sequence length="151" mass="17512">MMSDGIKIFSLETISGDSLLNAYLDVFTRFYPDFDEWFMRKVVPNLGVTREIFLAKIGKDIAGICIIKNCEQEKKICSLRVFEPYRGQGVGTALVKHALDVLKDDYPLVTVPEESLTQYKPFFRKFKFQLKDSYDGYYRLGKKEYAFNGFL</sequence>
<dbReference type="InterPro" id="IPR000182">
    <property type="entry name" value="GNAT_dom"/>
</dbReference>
<evidence type="ECO:0000313" key="2">
    <source>
        <dbReference type="EMBL" id="WNE86149.1"/>
    </source>
</evidence>